<dbReference type="GO" id="GO:0051287">
    <property type="term" value="F:NAD binding"/>
    <property type="evidence" value="ECO:0007669"/>
    <property type="project" value="InterPro"/>
</dbReference>
<dbReference type="AlphaFoldDB" id="A0A150WWJ0"/>
<dbReference type="PANTHER" id="PTHR30004:SF6">
    <property type="entry name" value="D-THREONATE 4-PHOSPHATE DEHYDROGENASE"/>
    <property type="match status" value="1"/>
</dbReference>
<organism evidence="4 5">
    <name type="scientific">Bdellovibrio bacteriovorus</name>
    <dbReference type="NCBI Taxonomy" id="959"/>
    <lineage>
        <taxon>Bacteria</taxon>
        <taxon>Pseudomonadati</taxon>
        <taxon>Bdellovibrionota</taxon>
        <taxon>Bdellovibrionia</taxon>
        <taxon>Bdellovibrionales</taxon>
        <taxon>Pseudobdellovibrionaceae</taxon>
        <taxon>Bdellovibrio</taxon>
    </lineage>
</organism>
<dbReference type="EMBL" id="LUKF01000001">
    <property type="protein sequence ID" value="KYG70880.1"/>
    <property type="molecule type" value="Genomic_DNA"/>
</dbReference>
<keyword evidence="3" id="KW-0520">NAD</keyword>
<name>A0A150WWJ0_BDEBC</name>
<protein>
    <submittedName>
        <fullName evidence="4">Pyridoxal phosphate biosynthetic protein</fullName>
    </submittedName>
</protein>
<evidence type="ECO:0000256" key="1">
    <source>
        <dbReference type="ARBA" id="ARBA00022723"/>
    </source>
</evidence>
<reference evidence="4 5" key="1">
    <citation type="submission" date="2016-03" db="EMBL/GenBank/DDBJ databases">
        <authorList>
            <person name="Ploux O."/>
        </authorList>
    </citation>
    <scope>NUCLEOTIDE SEQUENCE [LARGE SCALE GENOMIC DNA]</scope>
    <source>
        <strain evidence="4 5">BER2</strain>
    </source>
</reference>
<dbReference type="Proteomes" id="UP000075391">
    <property type="component" value="Unassembled WGS sequence"/>
</dbReference>
<dbReference type="SUPFAM" id="SSF53659">
    <property type="entry name" value="Isocitrate/Isopropylmalate dehydrogenase-like"/>
    <property type="match status" value="1"/>
</dbReference>
<evidence type="ECO:0000313" key="4">
    <source>
        <dbReference type="EMBL" id="KYG70880.1"/>
    </source>
</evidence>
<proteinExistence type="predicted"/>
<dbReference type="RefSeq" id="WP_063242618.1">
    <property type="nucleotide sequence ID" value="NZ_LUKF01000001.1"/>
</dbReference>
<evidence type="ECO:0000313" key="5">
    <source>
        <dbReference type="Proteomes" id="UP000075391"/>
    </source>
</evidence>
<evidence type="ECO:0000256" key="2">
    <source>
        <dbReference type="ARBA" id="ARBA00023002"/>
    </source>
</evidence>
<keyword evidence="2" id="KW-0560">Oxidoreductase</keyword>
<dbReference type="InterPro" id="IPR005255">
    <property type="entry name" value="PdxA_fam"/>
</dbReference>
<accession>A0A150WWJ0</accession>
<gene>
    <name evidence="4" type="ORF">AZI85_02825</name>
</gene>
<sequence>MSRLRIALTTGDVDGIGFEVTAKALHHLGPQKNVQFILWRPEDADKKYLRLIDKKFERITVDSLQEALKIDGPYLIDIASDESPAQWVETSAEACLEKVLDGIATAPLSKTSIKEAGFKDLGHTDILKRLSGAKYVNMGFVGEKFSVVLATAHTPIKDVTKHLSFTVLAETLKNANELRKKLPAAQAKRPIAVLGLNPHAGEEGLIGKEELLLFPQLSAFAKENRIPVEGPLVPDAAFFPSNWQRYSVYVALYHDQGLIPFKTIHGQDSGVHISLGIPFVRTSVDHGTAKDIFGLNKANPHSMIDAIRWAIKLARLSR</sequence>
<dbReference type="Gene3D" id="3.40.718.10">
    <property type="entry name" value="Isopropylmalate Dehydrogenase"/>
    <property type="match status" value="1"/>
</dbReference>
<dbReference type="Pfam" id="PF04166">
    <property type="entry name" value="PdxA"/>
    <property type="match status" value="1"/>
</dbReference>
<dbReference type="GO" id="GO:0016491">
    <property type="term" value="F:oxidoreductase activity"/>
    <property type="evidence" value="ECO:0007669"/>
    <property type="project" value="UniProtKB-KW"/>
</dbReference>
<dbReference type="GO" id="GO:0046872">
    <property type="term" value="F:metal ion binding"/>
    <property type="evidence" value="ECO:0007669"/>
    <property type="project" value="UniProtKB-KW"/>
</dbReference>
<evidence type="ECO:0000256" key="3">
    <source>
        <dbReference type="ARBA" id="ARBA00023027"/>
    </source>
</evidence>
<dbReference type="OrthoDB" id="5289496at2"/>
<keyword evidence="1" id="KW-0479">Metal-binding</keyword>
<comment type="caution">
    <text evidence="4">The sequence shown here is derived from an EMBL/GenBank/DDBJ whole genome shotgun (WGS) entry which is preliminary data.</text>
</comment>
<dbReference type="PANTHER" id="PTHR30004">
    <property type="entry name" value="4-HYDROXYTHREONINE-4-PHOSPHATE DEHYDROGENASE"/>
    <property type="match status" value="1"/>
</dbReference>